<evidence type="ECO:0000256" key="1">
    <source>
        <dbReference type="ARBA" id="ARBA00007118"/>
    </source>
</evidence>
<evidence type="ECO:0000313" key="5">
    <source>
        <dbReference type="Proteomes" id="UP000001941"/>
    </source>
</evidence>
<dbReference type="GO" id="GO:0016491">
    <property type="term" value="F:oxidoreductase activity"/>
    <property type="evidence" value="ECO:0007669"/>
    <property type="project" value="UniProtKB-KW"/>
</dbReference>
<dbReference type="eggNOG" id="arCOG00289">
    <property type="taxonomic scope" value="Archaea"/>
</dbReference>
<dbReference type="PROSITE" id="PS51379">
    <property type="entry name" value="4FE4S_FER_2"/>
    <property type="match status" value="2"/>
</dbReference>
<keyword evidence="2" id="KW-0560">Oxidoreductase</keyword>
<dbReference type="STRING" id="323259.Mhun_1740"/>
<feature type="domain" description="4Fe-4S ferredoxin-type" evidence="3">
    <location>
        <begin position="34"/>
        <end position="65"/>
    </location>
</feature>
<dbReference type="InterPro" id="IPR017896">
    <property type="entry name" value="4Fe4S_Fe-S-bd"/>
</dbReference>
<dbReference type="InterPro" id="IPR029479">
    <property type="entry name" value="Nitroreductase"/>
</dbReference>
<proteinExistence type="inferred from homology"/>
<sequence length="277" mass="30707">MYQPPVLINREACTACGICGKVCMFSIIISDESGSPGLNPHAPPCSRCGHCIVFCPSSAIQLSGFGERQIVPVLSEKPVTPDQIKTLVTSRRSTRQYLKKVIPREVFENLFDIVRYAPSAMNLQTVHWQVIYDTSIVGSVGSAIISWMNRMIEEQRLHEFAIGSSFPYITREWEKGRDLITHGAPHLLMTYSGASDPTAPTDAIIATSYLELTSMAYGLGTCWAGIIKRAAEWSPEVRSVMDLPEGTIPQTVLLIGYPALRHYAIPPREPARIRWNG</sequence>
<protein>
    <submittedName>
        <fullName evidence="4">Nitroreductase</fullName>
    </submittedName>
</protein>
<dbReference type="AlphaFoldDB" id="Q2FKW2"/>
<dbReference type="PROSITE" id="PS00198">
    <property type="entry name" value="4FE4S_FER_1"/>
    <property type="match status" value="1"/>
</dbReference>
<dbReference type="PANTHER" id="PTHR43673">
    <property type="entry name" value="NAD(P)H NITROREDUCTASE YDGI-RELATED"/>
    <property type="match status" value="1"/>
</dbReference>
<dbReference type="CDD" id="cd02143">
    <property type="entry name" value="nitroreductase_FeS-like"/>
    <property type="match status" value="1"/>
</dbReference>
<dbReference type="EnsemblBacteria" id="ABD41462">
    <property type="protein sequence ID" value="ABD41462"/>
    <property type="gene ID" value="Mhun_1740"/>
</dbReference>
<comment type="similarity">
    <text evidence="1">Belongs to the nitroreductase family.</text>
</comment>
<dbReference type="RefSeq" id="WP_011448727.1">
    <property type="nucleotide sequence ID" value="NC_007796.1"/>
</dbReference>
<dbReference type="PANTHER" id="PTHR43673:SF10">
    <property type="entry name" value="NADH DEHYDROGENASE_NAD(P)H NITROREDUCTASE XCC3605-RELATED"/>
    <property type="match status" value="1"/>
</dbReference>
<evidence type="ECO:0000313" key="4">
    <source>
        <dbReference type="EMBL" id="ABD41462.1"/>
    </source>
</evidence>
<dbReference type="KEGG" id="mhu:Mhun_1740"/>
<dbReference type="Proteomes" id="UP000001941">
    <property type="component" value="Chromosome"/>
</dbReference>
<reference evidence="5" key="1">
    <citation type="journal article" date="2016" name="Stand. Genomic Sci.">
        <title>Complete genome sequence of Methanospirillum hungatei type strain JF1.</title>
        <authorList>
            <person name="Gunsalus R.P."/>
            <person name="Cook L.E."/>
            <person name="Crable B."/>
            <person name="Rohlin L."/>
            <person name="McDonald E."/>
            <person name="Mouttaki H."/>
            <person name="Sieber J.R."/>
            <person name="Poweleit N."/>
            <person name="Zhou H."/>
            <person name="Lapidus A.L."/>
            <person name="Daligault H.E."/>
            <person name="Land M."/>
            <person name="Gilna P."/>
            <person name="Ivanova N."/>
            <person name="Kyrpides N."/>
            <person name="Culley D.E."/>
            <person name="McInerney M.J."/>
        </authorList>
    </citation>
    <scope>NUCLEOTIDE SEQUENCE [LARGE SCALE GENOMIC DNA]</scope>
    <source>
        <strain evidence="5">ATCC 27890 / DSM 864 / NBRC 100397 / JF-1</strain>
    </source>
</reference>
<evidence type="ECO:0000259" key="3">
    <source>
        <dbReference type="PROSITE" id="PS51379"/>
    </source>
</evidence>
<gene>
    <name evidence="4" type="ordered locus">Mhun_1740</name>
</gene>
<dbReference type="EMBL" id="CP000254">
    <property type="protein sequence ID" value="ABD41462.1"/>
    <property type="molecule type" value="Genomic_DNA"/>
</dbReference>
<dbReference type="GeneID" id="3925153"/>
<dbReference type="InParanoid" id="Q2FKW2"/>
<dbReference type="HOGENOM" id="CLU_070764_2_0_2"/>
<name>Q2FKW2_METHJ</name>
<dbReference type="Pfam" id="PF00881">
    <property type="entry name" value="Nitroreductase"/>
    <property type="match status" value="1"/>
</dbReference>
<dbReference type="Gene3D" id="3.30.70.20">
    <property type="match status" value="1"/>
</dbReference>
<dbReference type="InterPro" id="IPR000415">
    <property type="entry name" value="Nitroreductase-like"/>
</dbReference>
<keyword evidence="5" id="KW-1185">Reference proteome</keyword>
<accession>Q2FKW2</accession>
<dbReference type="SUPFAM" id="SSF54862">
    <property type="entry name" value="4Fe-4S ferredoxins"/>
    <property type="match status" value="1"/>
</dbReference>
<organism evidence="4 5">
    <name type="scientific">Methanospirillum hungatei JF-1 (strain ATCC 27890 / DSM 864 / NBRC 100397 / JF-1)</name>
    <dbReference type="NCBI Taxonomy" id="323259"/>
    <lineage>
        <taxon>Archaea</taxon>
        <taxon>Methanobacteriati</taxon>
        <taxon>Methanobacteriota</taxon>
        <taxon>Stenosarchaea group</taxon>
        <taxon>Methanomicrobia</taxon>
        <taxon>Methanomicrobiales</taxon>
        <taxon>Methanospirillaceae</taxon>
        <taxon>Methanospirillum</taxon>
    </lineage>
</organism>
<dbReference type="InterPro" id="IPR017900">
    <property type="entry name" value="4Fe4S_Fe_S_CS"/>
</dbReference>
<dbReference type="SUPFAM" id="SSF55469">
    <property type="entry name" value="FMN-dependent nitroreductase-like"/>
    <property type="match status" value="1"/>
</dbReference>
<dbReference type="Gene3D" id="3.40.109.10">
    <property type="entry name" value="NADH Oxidase"/>
    <property type="match status" value="1"/>
</dbReference>
<evidence type="ECO:0000256" key="2">
    <source>
        <dbReference type="ARBA" id="ARBA00023002"/>
    </source>
</evidence>
<feature type="domain" description="4Fe-4S ferredoxin-type" evidence="3">
    <location>
        <begin position="4"/>
        <end position="33"/>
    </location>
</feature>
<dbReference type="OrthoDB" id="51316at2157"/>